<dbReference type="InterPro" id="IPR012577">
    <property type="entry name" value="NIPSNAP"/>
</dbReference>
<organism evidence="2 3">
    <name type="scientific">Leadbetterella byssophila (strain DSM 17132 / JCM 16389 / KACC 11308 / NBRC 106382 / 4M15)</name>
    <dbReference type="NCBI Taxonomy" id="649349"/>
    <lineage>
        <taxon>Bacteria</taxon>
        <taxon>Pseudomonadati</taxon>
        <taxon>Bacteroidota</taxon>
        <taxon>Cytophagia</taxon>
        <taxon>Cytophagales</taxon>
        <taxon>Leadbetterellaceae</taxon>
        <taxon>Leadbetterella</taxon>
    </lineage>
</organism>
<dbReference type="RefSeq" id="WP_013408588.1">
    <property type="nucleotide sequence ID" value="NC_014655.1"/>
</dbReference>
<dbReference type="Pfam" id="PF07978">
    <property type="entry name" value="NIPSNAP"/>
    <property type="match status" value="2"/>
</dbReference>
<evidence type="ECO:0000313" key="3">
    <source>
        <dbReference type="Proteomes" id="UP000007435"/>
    </source>
</evidence>
<dbReference type="InterPro" id="IPR011008">
    <property type="entry name" value="Dimeric_a/b-barrel"/>
</dbReference>
<proteinExistence type="predicted"/>
<reference key="1">
    <citation type="submission" date="2010-11" db="EMBL/GenBank/DDBJ databases">
        <title>The complete genome of Leadbetterella byssophila DSM 17132.</title>
        <authorList>
            <consortium name="US DOE Joint Genome Institute (JGI-PGF)"/>
            <person name="Lucas S."/>
            <person name="Copeland A."/>
            <person name="Lapidus A."/>
            <person name="Glavina del Rio T."/>
            <person name="Dalin E."/>
            <person name="Tice H."/>
            <person name="Bruce D."/>
            <person name="Goodwin L."/>
            <person name="Pitluck S."/>
            <person name="Kyrpides N."/>
            <person name="Mavromatis K."/>
            <person name="Ivanova N."/>
            <person name="Teshima H."/>
            <person name="Brettin T."/>
            <person name="Detter J.C."/>
            <person name="Han C."/>
            <person name="Tapia R."/>
            <person name="Land M."/>
            <person name="Hauser L."/>
            <person name="Markowitz V."/>
            <person name="Cheng J.-F."/>
            <person name="Hugenholtz P."/>
            <person name="Woyke T."/>
            <person name="Wu D."/>
            <person name="Tindall B."/>
            <person name="Pomrenke H.G."/>
            <person name="Brambilla E."/>
            <person name="Klenk H.-P."/>
            <person name="Eisen J.A."/>
        </authorList>
    </citation>
    <scope>NUCLEOTIDE SEQUENCE [LARGE SCALE GENOMIC DNA]</scope>
    <source>
        <strain>DSM 17132</strain>
    </source>
</reference>
<dbReference type="HOGENOM" id="CLU_097061_0_0_10"/>
<sequence length="233" mass="27609">MKNLLFLLLPFFCNAQYYELRVYHCNEGKLETLLTRFRDHTTKLFEKHGMRNEGYWIPAQGNEQVLYYILSYPSKEDREASWKGFMADPVWQEVARKSEENGKIINKIDSYFMTENKDLSRNQFSLPSNGIFELRIYDILPDQYARIVKRFKDHTQSLFEKQGMINMMYYDTEKNELLYLLSHTSLEAAEKAWKGFRSDPAWLKVKDDSEKPGPIVKEVHSIFLKPTDFSAIK</sequence>
<name>E4RQT3_LEAB4</name>
<protein>
    <submittedName>
        <fullName evidence="2">NIPSNAP family containing protein</fullName>
    </submittedName>
</protein>
<feature type="domain" description="NIPSNAP" evidence="1">
    <location>
        <begin position="132"/>
        <end position="230"/>
    </location>
</feature>
<evidence type="ECO:0000259" key="1">
    <source>
        <dbReference type="Pfam" id="PF07978"/>
    </source>
</evidence>
<dbReference type="SUPFAM" id="SSF54909">
    <property type="entry name" value="Dimeric alpha+beta barrel"/>
    <property type="match status" value="2"/>
</dbReference>
<feature type="domain" description="NIPSNAP" evidence="1">
    <location>
        <begin position="18"/>
        <end position="114"/>
    </location>
</feature>
<dbReference type="AlphaFoldDB" id="E4RQT3"/>
<dbReference type="OrthoDB" id="9809695at2"/>
<dbReference type="Gene3D" id="3.30.70.100">
    <property type="match status" value="2"/>
</dbReference>
<dbReference type="Proteomes" id="UP000007435">
    <property type="component" value="Chromosome"/>
</dbReference>
<keyword evidence="3" id="KW-1185">Reference proteome</keyword>
<reference evidence="2 3" key="2">
    <citation type="journal article" date="2011" name="Stand. Genomic Sci.">
        <title>Complete genome sequence of Leadbetterella byssophila type strain (4M15).</title>
        <authorList>
            <person name="Abt B."/>
            <person name="Teshima H."/>
            <person name="Lucas S."/>
            <person name="Lapidus A."/>
            <person name="Del Rio T.G."/>
            <person name="Nolan M."/>
            <person name="Tice H."/>
            <person name="Cheng J.F."/>
            <person name="Pitluck S."/>
            <person name="Liolios K."/>
            <person name="Pagani I."/>
            <person name="Ivanova N."/>
            <person name="Mavromatis K."/>
            <person name="Pati A."/>
            <person name="Tapia R."/>
            <person name="Han C."/>
            <person name="Goodwin L."/>
            <person name="Chen A."/>
            <person name="Palaniappan K."/>
            <person name="Land M."/>
            <person name="Hauser L."/>
            <person name="Chang Y.J."/>
            <person name="Jeffries C.D."/>
            <person name="Rohde M."/>
            <person name="Goker M."/>
            <person name="Tindall B.J."/>
            <person name="Detter J.C."/>
            <person name="Woyke T."/>
            <person name="Bristow J."/>
            <person name="Eisen J.A."/>
            <person name="Markowitz V."/>
            <person name="Hugenholtz P."/>
            <person name="Klenk H.P."/>
            <person name="Kyrpides N.C."/>
        </authorList>
    </citation>
    <scope>NUCLEOTIDE SEQUENCE [LARGE SCALE GENOMIC DNA]</scope>
    <source>
        <strain evidence="3">DSM 17132 / JCM 16389 / KACC 11308 / NBRC 106382 / 4M15</strain>
    </source>
</reference>
<dbReference type="eggNOG" id="COG5507">
    <property type="taxonomic scope" value="Bacteria"/>
</dbReference>
<evidence type="ECO:0000313" key="2">
    <source>
        <dbReference type="EMBL" id="ADQ17539.1"/>
    </source>
</evidence>
<dbReference type="STRING" id="649349.Lbys_1833"/>
<accession>E4RQT3</accession>
<gene>
    <name evidence="2" type="ordered locus">Lbys_1833</name>
</gene>
<dbReference type="KEGG" id="lby:Lbys_1833"/>
<dbReference type="EMBL" id="CP002305">
    <property type="protein sequence ID" value="ADQ17539.1"/>
    <property type="molecule type" value="Genomic_DNA"/>
</dbReference>